<evidence type="ECO:0000256" key="2">
    <source>
        <dbReference type="ARBA" id="ARBA00010239"/>
    </source>
</evidence>
<dbReference type="OrthoDB" id="10258327at2759"/>
<evidence type="ECO:0000256" key="6">
    <source>
        <dbReference type="SAM" id="MobiDB-lite"/>
    </source>
</evidence>
<gene>
    <name evidence="7" type="ORF">FVE85_1279</name>
</gene>
<dbReference type="EMBL" id="VRMN01000018">
    <property type="protein sequence ID" value="KAA8490832.1"/>
    <property type="molecule type" value="Genomic_DNA"/>
</dbReference>
<keyword evidence="4" id="KW-0804">Transcription</keyword>
<evidence type="ECO:0000313" key="8">
    <source>
        <dbReference type="Proteomes" id="UP000324585"/>
    </source>
</evidence>
<proteinExistence type="inferred from homology"/>
<name>A0A5J4YIF4_PORPP</name>
<dbReference type="GO" id="GO:0000228">
    <property type="term" value="C:nuclear chromosome"/>
    <property type="evidence" value="ECO:0007669"/>
    <property type="project" value="InterPro"/>
</dbReference>
<evidence type="ECO:0000256" key="1">
    <source>
        <dbReference type="ARBA" id="ARBA00004123"/>
    </source>
</evidence>
<evidence type="ECO:0000256" key="3">
    <source>
        <dbReference type="ARBA" id="ARBA00023015"/>
    </source>
</evidence>
<keyword evidence="8" id="KW-1185">Reference proteome</keyword>
<evidence type="ECO:0000256" key="4">
    <source>
        <dbReference type="ARBA" id="ARBA00023163"/>
    </source>
</evidence>
<keyword evidence="3" id="KW-0805">Transcription regulation</keyword>
<dbReference type="AlphaFoldDB" id="A0A5J4YIF4"/>
<reference evidence="8" key="1">
    <citation type="journal article" date="2019" name="Nat. Commun.">
        <title>Expansion of phycobilisome linker gene families in mesophilic red algae.</title>
        <authorList>
            <person name="Lee J."/>
            <person name="Kim D."/>
            <person name="Bhattacharya D."/>
            <person name="Yoon H.S."/>
        </authorList>
    </citation>
    <scope>NUCLEOTIDE SEQUENCE [LARGE SCALE GENOMIC DNA]</scope>
    <source>
        <strain evidence="8">CCMP 1328</strain>
    </source>
</reference>
<evidence type="ECO:0000313" key="7">
    <source>
        <dbReference type="EMBL" id="KAA8490832.1"/>
    </source>
</evidence>
<comment type="subcellular location">
    <subcellularLocation>
        <location evidence="1">Nucleus</location>
    </subcellularLocation>
</comment>
<dbReference type="GO" id="GO:0006338">
    <property type="term" value="P:chromatin remodeling"/>
    <property type="evidence" value="ECO:0007669"/>
    <property type="project" value="InterPro"/>
</dbReference>
<feature type="region of interest" description="Disordered" evidence="6">
    <location>
        <begin position="281"/>
        <end position="311"/>
    </location>
</feature>
<organism evidence="7 8">
    <name type="scientific">Porphyridium purpureum</name>
    <name type="common">Red alga</name>
    <name type="synonym">Porphyridium cruentum</name>
    <dbReference type="NCBI Taxonomy" id="35688"/>
    <lineage>
        <taxon>Eukaryota</taxon>
        <taxon>Rhodophyta</taxon>
        <taxon>Bangiophyceae</taxon>
        <taxon>Porphyridiales</taxon>
        <taxon>Porphyridiaceae</taxon>
        <taxon>Porphyridium</taxon>
    </lineage>
</organism>
<protein>
    <submittedName>
        <fullName evidence="7">SWI/SNF-related matrix-associated actin-dependent regulator of chromatin subfamily B member 1-A</fullName>
    </submittedName>
</protein>
<sequence>MGEVGRGQVVDDLVPIRLDITVDGVRYVDAFSWGFEGDDRVTPEAFAKLLVRDENLSDAFGPRIALAIKQQLHDFVPFDFDRAQELVSGAGGRLGAAITNHAGAAKKGRGDPDTLHDAGASDTQLDQLALPRQENVQVVSIDLRMGRIILRDQFEWDILNHENCPESFATQLCADLGLPSEYVSNMACGLREQLYSLRFSPDGLRHSTYARDLDTTGVLRSLADTANWQPTVECLSKEDVERVERREIREARLNRRNRGRSDFDASPRFLAAGLGGTDSIAARMAGLRRPTPGDSDPDEPSSSRRSRKRRH</sequence>
<comment type="caution">
    <text evidence="7">The sequence shown here is derived from an EMBL/GenBank/DDBJ whole genome shotgun (WGS) entry which is preliminary data.</text>
</comment>
<keyword evidence="5" id="KW-0539">Nucleus</keyword>
<accession>A0A5J4YIF4</accession>
<dbReference type="PANTHER" id="PTHR10019">
    <property type="entry name" value="SNF5"/>
    <property type="match status" value="1"/>
</dbReference>
<comment type="similarity">
    <text evidence="2">Belongs to the SNF5 family.</text>
</comment>
<dbReference type="OMA" id="EWDLYEP"/>
<dbReference type="Proteomes" id="UP000324585">
    <property type="component" value="Unassembled WGS sequence"/>
</dbReference>
<dbReference type="InterPro" id="IPR006939">
    <property type="entry name" value="SNF5"/>
</dbReference>
<dbReference type="Pfam" id="PF04855">
    <property type="entry name" value="SNF5"/>
    <property type="match status" value="1"/>
</dbReference>
<evidence type="ECO:0000256" key="5">
    <source>
        <dbReference type="ARBA" id="ARBA00023242"/>
    </source>
</evidence>